<dbReference type="PANTHER" id="PTHR30457">
    <property type="entry name" value="5'-NUCLEOTIDASE SURE"/>
    <property type="match status" value="1"/>
</dbReference>
<keyword evidence="6 7" id="KW-0378">Hydrolase</keyword>
<feature type="binding site" evidence="7">
    <location>
        <position position="9"/>
    </location>
    <ligand>
        <name>a divalent metal cation</name>
        <dbReference type="ChEBI" id="CHEBI:60240"/>
    </ligand>
</feature>
<dbReference type="NCBIfam" id="TIGR00087">
    <property type="entry name" value="surE"/>
    <property type="match status" value="1"/>
</dbReference>
<dbReference type="HAMAP" id="MF_00060">
    <property type="entry name" value="SurE"/>
    <property type="match status" value="1"/>
</dbReference>
<comment type="cofactor">
    <cofactor evidence="7">
        <name>a divalent metal cation</name>
        <dbReference type="ChEBI" id="CHEBI:60240"/>
    </cofactor>
    <text evidence="7">Binds 1 divalent metal cation per subunit.</text>
</comment>
<keyword evidence="4 7" id="KW-0479">Metal-binding</keyword>
<evidence type="ECO:0000256" key="6">
    <source>
        <dbReference type="ARBA" id="ARBA00022801"/>
    </source>
</evidence>
<comment type="caution">
    <text evidence="9">The sequence shown here is derived from an EMBL/GenBank/DDBJ whole genome shotgun (WGS) entry which is preliminary data.</text>
</comment>
<feature type="binding site" evidence="7">
    <location>
        <position position="96"/>
    </location>
    <ligand>
        <name>a divalent metal cation</name>
        <dbReference type="ChEBI" id="CHEBI:60240"/>
    </ligand>
</feature>
<dbReference type="InterPro" id="IPR036523">
    <property type="entry name" value="SurE-like_sf"/>
</dbReference>
<evidence type="ECO:0000256" key="3">
    <source>
        <dbReference type="ARBA" id="ARBA00022490"/>
    </source>
</evidence>
<evidence type="ECO:0000313" key="9">
    <source>
        <dbReference type="EMBL" id="MBP2027701.1"/>
    </source>
</evidence>
<comment type="catalytic activity">
    <reaction evidence="1 7">
        <text>a ribonucleoside 5'-phosphate + H2O = a ribonucleoside + phosphate</text>
        <dbReference type="Rhea" id="RHEA:12484"/>
        <dbReference type="ChEBI" id="CHEBI:15377"/>
        <dbReference type="ChEBI" id="CHEBI:18254"/>
        <dbReference type="ChEBI" id="CHEBI:43474"/>
        <dbReference type="ChEBI" id="CHEBI:58043"/>
        <dbReference type="EC" id="3.1.3.5"/>
    </reaction>
</comment>
<comment type="similarity">
    <text evidence="2 7">Belongs to the SurE nucleotidase family.</text>
</comment>
<sequence>MNIFITNDDGIDALGIRMLAKAMRRFGQVYVVAPDKEYSGMSRSISIKKPLIAKLHDMGDSINAYSLSGSPTDCVKIGIEGIFSEVKFDLLISGINRGPNLGTDVFYSGTVSAALEGLYQNINSIAVSFCSFHDNEEDYEKICDKFEEFIKEYLTKRNHIGNFILNINFPHDIENAHEFAITSLGRRDYENVIAKKVIKEGVFEYIIGGEPILEEEASHSDVWMIRENKITVTPVYNSLYSHLHFEYLKKNW</sequence>
<organism evidence="9 10">
    <name type="scientific">Acetoanaerobium pronyense</name>
    <dbReference type="NCBI Taxonomy" id="1482736"/>
    <lineage>
        <taxon>Bacteria</taxon>
        <taxon>Bacillati</taxon>
        <taxon>Bacillota</taxon>
        <taxon>Clostridia</taxon>
        <taxon>Peptostreptococcales</taxon>
        <taxon>Filifactoraceae</taxon>
        <taxon>Acetoanaerobium</taxon>
    </lineage>
</organism>
<dbReference type="InterPro" id="IPR002828">
    <property type="entry name" value="SurE-like_Pase/nucleotidase"/>
</dbReference>
<reference evidence="9 10" key="1">
    <citation type="submission" date="2021-03" db="EMBL/GenBank/DDBJ databases">
        <title>Genomic Encyclopedia of Type Strains, Phase IV (KMG-IV): sequencing the most valuable type-strain genomes for metagenomic binning, comparative biology and taxonomic classification.</title>
        <authorList>
            <person name="Goeker M."/>
        </authorList>
    </citation>
    <scope>NUCLEOTIDE SEQUENCE [LARGE SCALE GENOMIC DNA]</scope>
    <source>
        <strain evidence="9 10">DSM 27512</strain>
    </source>
</reference>
<keyword evidence="10" id="KW-1185">Reference proteome</keyword>
<feature type="binding site" evidence="7">
    <location>
        <position position="8"/>
    </location>
    <ligand>
        <name>a divalent metal cation</name>
        <dbReference type="ChEBI" id="CHEBI:60240"/>
    </ligand>
</feature>
<feature type="domain" description="Survival protein SurE-like phosphatase/nucleotidase" evidence="8">
    <location>
        <begin position="3"/>
        <end position="190"/>
    </location>
</feature>
<evidence type="ECO:0000256" key="7">
    <source>
        <dbReference type="HAMAP-Rule" id="MF_00060"/>
    </source>
</evidence>
<name>A0ABS4KIU1_9FIRM</name>
<evidence type="ECO:0000256" key="5">
    <source>
        <dbReference type="ARBA" id="ARBA00022741"/>
    </source>
</evidence>
<dbReference type="Gene3D" id="3.40.1210.10">
    <property type="entry name" value="Survival protein SurE-like phosphatase/nucleotidase"/>
    <property type="match status" value="1"/>
</dbReference>
<keyword evidence="3 7" id="KW-0963">Cytoplasm</keyword>
<evidence type="ECO:0000259" key="8">
    <source>
        <dbReference type="Pfam" id="PF01975"/>
    </source>
</evidence>
<dbReference type="Proteomes" id="UP001314903">
    <property type="component" value="Unassembled WGS sequence"/>
</dbReference>
<dbReference type="Pfam" id="PF01975">
    <property type="entry name" value="SurE"/>
    <property type="match status" value="1"/>
</dbReference>
<comment type="function">
    <text evidence="7">Nucleotidase that shows phosphatase activity on nucleoside 5'-monophosphates.</text>
</comment>
<protein>
    <recommendedName>
        <fullName evidence="7">5'-nucleotidase SurE</fullName>
        <ecNumber evidence="7">3.1.3.5</ecNumber>
    </recommendedName>
    <alternativeName>
        <fullName evidence="7">Nucleoside 5'-monophosphate phosphohydrolase</fullName>
    </alternativeName>
</protein>
<evidence type="ECO:0000313" key="10">
    <source>
        <dbReference type="Proteomes" id="UP001314903"/>
    </source>
</evidence>
<dbReference type="SUPFAM" id="SSF64167">
    <property type="entry name" value="SurE-like"/>
    <property type="match status" value="1"/>
</dbReference>
<dbReference type="GO" id="GO:0008253">
    <property type="term" value="F:5'-nucleotidase activity"/>
    <property type="evidence" value="ECO:0007669"/>
    <property type="project" value="UniProtKB-EC"/>
</dbReference>
<dbReference type="PANTHER" id="PTHR30457:SF12">
    <property type="entry name" value="5'_3'-NUCLEOTIDASE SURE"/>
    <property type="match status" value="1"/>
</dbReference>
<evidence type="ECO:0000256" key="2">
    <source>
        <dbReference type="ARBA" id="ARBA00011062"/>
    </source>
</evidence>
<gene>
    <name evidence="7" type="primary">surE</name>
    <name evidence="9" type="ORF">J2Z35_001498</name>
</gene>
<evidence type="ECO:0000256" key="1">
    <source>
        <dbReference type="ARBA" id="ARBA00000815"/>
    </source>
</evidence>
<accession>A0ABS4KIU1</accession>
<proteinExistence type="inferred from homology"/>
<dbReference type="InterPro" id="IPR030048">
    <property type="entry name" value="SurE"/>
</dbReference>
<evidence type="ECO:0000256" key="4">
    <source>
        <dbReference type="ARBA" id="ARBA00022723"/>
    </source>
</evidence>
<comment type="subcellular location">
    <subcellularLocation>
        <location evidence="7">Cytoplasm</location>
    </subcellularLocation>
</comment>
<feature type="binding site" evidence="7">
    <location>
        <position position="39"/>
    </location>
    <ligand>
        <name>a divalent metal cation</name>
        <dbReference type="ChEBI" id="CHEBI:60240"/>
    </ligand>
</feature>
<dbReference type="EMBL" id="JAGGLI010000014">
    <property type="protein sequence ID" value="MBP2027701.1"/>
    <property type="molecule type" value="Genomic_DNA"/>
</dbReference>
<dbReference type="EC" id="3.1.3.5" evidence="7"/>
<dbReference type="RefSeq" id="WP_209660764.1">
    <property type="nucleotide sequence ID" value="NZ_JAGGLI010000014.1"/>
</dbReference>
<keyword evidence="5 7" id="KW-0547">Nucleotide-binding</keyword>